<accession>A0A6A7ZRR5</accession>
<proteinExistence type="predicted"/>
<dbReference type="InterPro" id="IPR011660">
    <property type="entry name" value="VapB-like"/>
</dbReference>
<comment type="caution">
    <text evidence="1">The sequence shown here is derived from an EMBL/GenBank/DDBJ whole genome shotgun (WGS) entry which is preliminary data.</text>
</comment>
<protein>
    <recommendedName>
        <fullName evidence="2">Antitoxin VapB</fullName>
    </recommendedName>
</protein>
<organism evidence="1">
    <name type="scientific">Rhizobium meliloti</name>
    <name type="common">Ensifer meliloti</name>
    <name type="synonym">Sinorhizobium meliloti</name>
    <dbReference type="NCBI Taxonomy" id="382"/>
    <lineage>
        <taxon>Bacteria</taxon>
        <taxon>Pseudomonadati</taxon>
        <taxon>Pseudomonadota</taxon>
        <taxon>Alphaproteobacteria</taxon>
        <taxon>Hyphomicrobiales</taxon>
        <taxon>Rhizobiaceae</taxon>
        <taxon>Sinorhizobium/Ensifer group</taxon>
        <taxon>Sinorhizobium</taxon>
    </lineage>
</organism>
<gene>
    <name evidence="1" type="ORF">GHK45_18050</name>
</gene>
<reference evidence="1" key="1">
    <citation type="journal article" date="2013" name="Genome Biol.">
        <title>Comparative genomics of the core and accessory genomes of 48 Sinorhizobium strains comprising five genospecies.</title>
        <authorList>
            <person name="Sugawara M."/>
            <person name="Epstein B."/>
            <person name="Badgley B.D."/>
            <person name="Unno T."/>
            <person name="Xu L."/>
            <person name="Reese J."/>
            <person name="Gyaneshwar P."/>
            <person name="Denny R."/>
            <person name="Mudge J."/>
            <person name="Bharti A.K."/>
            <person name="Farmer A.D."/>
            <person name="May G.D."/>
            <person name="Woodward J.E."/>
            <person name="Medigue C."/>
            <person name="Vallenet D."/>
            <person name="Lajus A."/>
            <person name="Rouy Z."/>
            <person name="Martinez-Vaz B."/>
            <person name="Tiffin P."/>
            <person name="Young N.D."/>
            <person name="Sadowsky M.J."/>
        </authorList>
    </citation>
    <scope>NUCLEOTIDE SEQUENCE</scope>
    <source>
        <strain evidence="1">M30</strain>
    </source>
</reference>
<sequence>MRSEWAAAMAININGPQADALTRTFARMAGLSIREAIVTAMKEAIDRRRNREKPLETARRLREKHGIVIGGAASKPLQREAYDEMWDDLVQW</sequence>
<dbReference type="Pfam" id="PF07704">
    <property type="entry name" value="PSK_trans_fac"/>
    <property type="match status" value="1"/>
</dbReference>
<dbReference type="EMBL" id="WISP01000135">
    <property type="protein sequence ID" value="MQW05596.1"/>
    <property type="molecule type" value="Genomic_DNA"/>
</dbReference>
<dbReference type="AlphaFoldDB" id="A0A6A7ZRR5"/>
<evidence type="ECO:0008006" key="2">
    <source>
        <dbReference type="Google" id="ProtNLM"/>
    </source>
</evidence>
<name>A0A6A7ZRR5_RHIML</name>
<evidence type="ECO:0000313" key="1">
    <source>
        <dbReference type="EMBL" id="MQW05596.1"/>
    </source>
</evidence>